<dbReference type="Pfam" id="PF04107">
    <property type="entry name" value="GCS2"/>
    <property type="match status" value="1"/>
</dbReference>
<dbReference type="InterPro" id="IPR050141">
    <property type="entry name" value="GCL_type2/YbdK_subfam"/>
</dbReference>
<dbReference type="GO" id="GO:0005524">
    <property type="term" value="F:ATP binding"/>
    <property type="evidence" value="ECO:0007669"/>
    <property type="project" value="UniProtKB-KW"/>
</dbReference>
<evidence type="ECO:0000256" key="5">
    <source>
        <dbReference type="HAMAP-Rule" id="MF_01609"/>
    </source>
</evidence>
<proteinExistence type="inferred from homology"/>
<dbReference type="PANTHER" id="PTHR36510">
    <property type="entry name" value="GLUTAMATE--CYSTEINE LIGASE 2-RELATED"/>
    <property type="match status" value="1"/>
</dbReference>
<keyword evidence="1 5" id="KW-0436">Ligase</keyword>
<dbReference type="RefSeq" id="WP_129888112.1">
    <property type="nucleotide sequence ID" value="NZ_CP035758.1"/>
</dbReference>
<dbReference type="Proteomes" id="UP000290365">
    <property type="component" value="Chromosome"/>
</dbReference>
<keyword evidence="2 5" id="KW-0547">Nucleotide-binding</keyword>
<comment type="similarity">
    <text evidence="5">Belongs to the glutamate--cysteine ligase type 2 family. YbdK subfamily.</text>
</comment>
<comment type="catalytic activity">
    <reaction evidence="4 5">
        <text>L-cysteine + L-glutamate + ATP = gamma-L-glutamyl-L-cysteine + ADP + phosphate + H(+)</text>
        <dbReference type="Rhea" id="RHEA:13285"/>
        <dbReference type="ChEBI" id="CHEBI:15378"/>
        <dbReference type="ChEBI" id="CHEBI:29985"/>
        <dbReference type="ChEBI" id="CHEBI:30616"/>
        <dbReference type="ChEBI" id="CHEBI:35235"/>
        <dbReference type="ChEBI" id="CHEBI:43474"/>
        <dbReference type="ChEBI" id="CHEBI:58173"/>
        <dbReference type="ChEBI" id="CHEBI:456216"/>
        <dbReference type="EC" id="6.3.2.2"/>
    </reaction>
</comment>
<evidence type="ECO:0000256" key="2">
    <source>
        <dbReference type="ARBA" id="ARBA00022741"/>
    </source>
</evidence>
<organism evidence="6 7">
    <name type="scientific">Ktedonosporobacter rubrisoli</name>
    <dbReference type="NCBI Taxonomy" id="2509675"/>
    <lineage>
        <taxon>Bacteria</taxon>
        <taxon>Bacillati</taxon>
        <taxon>Chloroflexota</taxon>
        <taxon>Ktedonobacteria</taxon>
        <taxon>Ktedonobacterales</taxon>
        <taxon>Ktedonosporobacteraceae</taxon>
        <taxon>Ktedonosporobacter</taxon>
    </lineage>
</organism>
<dbReference type="KEGG" id="kbs:EPA93_13955"/>
<evidence type="ECO:0000313" key="6">
    <source>
        <dbReference type="EMBL" id="QBD77048.1"/>
    </source>
</evidence>
<dbReference type="HAMAP" id="MF_01609">
    <property type="entry name" value="Glu_cys_ligase_2"/>
    <property type="match status" value="1"/>
</dbReference>
<dbReference type="InterPro" id="IPR006336">
    <property type="entry name" value="GCS2"/>
</dbReference>
<evidence type="ECO:0000256" key="4">
    <source>
        <dbReference type="ARBA" id="ARBA00048819"/>
    </source>
</evidence>
<protein>
    <recommendedName>
        <fullName evidence="5">Putative glutamate--cysteine ligase 2</fullName>
        <ecNumber evidence="5">6.3.2.2</ecNumber>
    </recommendedName>
    <alternativeName>
        <fullName evidence="5">Gamma-glutamylcysteine synthetase 2</fullName>
        <shortName evidence="5">GCS 2</shortName>
        <shortName evidence="5">Gamma-GCS 2</shortName>
    </alternativeName>
</protein>
<dbReference type="EMBL" id="CP035758">
    <property type="protein sequence ID" value="QBD77048.1"/>
    <property type="molecule type" value="Genomic_DNA"/>
</dbReference>
<dbReference type="PANTHER" id="PTHR36510:SF1">
    <property type="entry name" value="GLUTAMATE--CYSTEINE LIGASE 2-RELATED"/>
    <property type="match status" value="1"/>
</dbReference>
<dbReference type="NCBIfam" id="TIGR02050">
    <property type="entry name" value="gshA_cyan_rel"/>
    <property type="match status" value="1"/>
</dbReference>
<dbReference type="AlphaFoldDB" id="A0A4P6JNZ0"/>
<sequence length="370" mass="42126">MLRRERFTLGIEEEFQLVDAQTGALTPALPDLLAKGVEPFGQHIKPENMQAMVELVSGTLPDLASVREHAFTGRRALSQLAAQAGLALISAGTHPYANWRDQPITESGYHAQLLEEYQDVLRADLIFGLHIHVGIENKELAVSLMNQLRTWLPHLLALAANSPFWVGHLTGIKAYRAIQWRRFPRSGIPYAFHSYSDFEHYIQELISMGCIHDGRRLSWDMRIHPDFGTLECRICDMPLTLDDTLALTALWQAIVVKLAHLYEQGKAVPIWKSRHIEENRWRAARYGLDAEFVDFSAQKRMSMREALSQLLDFVDDVIDQLGSHREMEHIRTLLNDPRGTGADRQIACYKESGDIQQVLHFLMQQSLQGL</sequence>
<name>A0A4P6JNZ0_KTERU</name>
<accession>A0A4P6JNZ0</accession>
<evidence type="ECO:0000256" key="3">
    <source>
        <dbReference type="ARBA" id="ARBA00022840"/>
    </source>
</evidence>
<keyword evidence="7" id="KW-1185">Reference proteome</keyword>
<keyword evidence="3 5" id="KW-0067">ATP-binding</keyword>
<dbReference type="Gene3D" id="3.30.590.20">
    <property type="match status" value="1"/>
</dbReference>
<evidence type="ECO:0000313" key="7">
    <source>
        <dbReference type="Proteomes" id="UP000290365"/>
    </source>
</evidence>
<dbReference type="GO" id="GO:0042398">
    <property type="term" value="P:modified amino acid biosynthetic process"/>
    <property type="evidence" value="ECO:0007669"/>
    <property type="project" value="InterPro"/>
</dbReference>
<dbReference type="EC" id="6.3.2.2" evidence="5"/>
<dbReference type="SUPFAM" id="SSF55931">
    <property type="entry name" value="Glutamine synthetase/guanido kinase"/>
    <property type="match status" value="1"/>
</dbReference>
<dbReference type="NCBIfam" id="NF010039">
    <property type="entry name" value="PRK13515.1"/>
    <property type="match status" value="1"/>
</dbReference>
<reference evidence="6 7" key="1">
    <citation type="submission" date="2019-01" db="EMBL/GenBank/DDBJ databases">
        <title>Ktedonosporobacter rubrisoli SCAWS-G2.</title>
        <authorList>
            <person name="Huang Y."/>
            <person name="Yan B."/>
        </authorList>
    </citation>
    <scope>NUCLEOTIDE SEQUENCE [LARGE SCALE GENOMIC DNA]</scope>
    <source>
        <strain evidence="6 7">SCAWS-G2</strain>
    </source>
</reference>
<comment type="function">
    <text evidence="5">ATP-dependent carboxylate-amine ligase which exhibits weak glutamate--cysteine ligase activity.</text>
</comment>
<dbReference type="InterPro" id="IPR014746">
    <property type="entry name" value="Gln_synth/guanido_kin_cat_dom"/>
</dbReference>
<dbReference type="InterPro" id="IPR011793">
    <property type="entry name" value="YbdK"/>
</dbReference>
<dbReference type="OrthoDB" id="9769628at2"/>
<gene>
    <name evidence="6" type="ORF">EPA93_13955</name>
</gene>
<evidence type="ECO:0000256" key="1">
    <source>
        <dbReference type="ARBA" id="ARBA00022598"/>
    </source>
</evidence>
<dbReference type="GO" id="GO:0004357">
    <property type="term" value="F:glutamate-cysteine ligase activity"/>
    <property type="evidence" value="ECO:0007669"/>
    <property type="project" value="UniProtKB-EC"/>
</dbReference>